<dbReference type="GO" id="GO:0016272">
    <property type="term" value="C:prefoldin complex"/>
    <property type="evidence" value="ECO:0007669"/>
    <property type="project" value="InterPro"/>
</dbReference>
<dbReference type="EMBL" id="LPNL01000008">
    <property type="protein sequence ID" value="OEJ82587.1"/>
    <property type="molecule type" value="Genomic_DNA"/>
</dbReference>
<comment type="similarity">
    <text evidence="1">Belongs to the prefoldin subunit alpha family.</text>
</comment>
<name>A0A1E5R6Q6_9ASCO</name>
<proteinExistence type="inferred from homology"/>
<dbReference type="SUPFAM" id="SSF46579">
    <property type="entry name" value="Prefoldin"/>
    <property type="match status" value="1"/>
</dbReference>
<gene>
    <name evidence="2" type="ORF">AWRI3578_g3628</name>
</gene>
<dbReference type="Pfam" id="PF02996">
    <property type="entry name" value="Prefoldin"/>
    <property type="match status" value="1"/>
</dbReference>
<evidence type="ECO:0000313" key="2">
    <source>
        <dbReference type="EMBL" id="OEJ82587.1"/>
    </source>
</evidence>
<dbReference type="GO" id="GO:1990115">
    <property type="term" value="P:RNA polymerase III assembly"/>
    <property type="evidence" value="ECO:0007669"/>
    <property type="project" value="TreeGrafter"/>
</dbReference>
<dbReference type="AlphaFoldDB" id="A0A1E5R6Q6"/>
<comment type="caution">
    <text evidence="2">The sequence shown here is derived from an EMBL/GenBank/DDBJ whole genome shotgun (WGS) entry which is preliminary data.</text>
</comment>
<sequence length="167" mass="19024">MSSNKLNLSEIPAQQIAELQKQLSEEVQRLNLSLETLLALIEKFDTNIQTIKDVTQPRFVEESENNEMLIPVTNTLFITGKKSVEKKNKDRFVVDIGTGYYIEKNGKEAIDYYNRKINTLKMNYKKISDIIQERANTMKVLQDELERKVGGAGSVSQLANKDGVLLK</sequence>
<reference evidence="3" key="1">
    <citation type="journal article" date="2016" name="Genome Announc.">
        <title>Genome sequences of three species of Hanseniaspora isolated from spontaneous wine fermentations.</title>
        <authorList>
            <person name="Sternes P.R."/>
            <person name="Lee D."/>
            <person name="Kutyna D.R."/>
            <person name="Borneman A.R."/>
        </authorList>
    </citation>
    <scope>NUCLEOTIDE SEQUENCE [LARGE SCALE GENOMIC DNA]</scope>
    <source>
        <strain evidence="3">AWRI3578</strain>
    </source>
</reference>
<dbReference type="PANTHER" id="PTHR12674">
    <property type="entry name" value="PREFOLDIN SUBUNIT 5"/>
    <property type="match status" value="1"/>
</dbReference>
<dbReference type="GO" id="GO:0051082">
    <property type="term" value="F:unfolded protein binding"/>
    <property type="evidence" value="ECO:0007669"/>
    <property type="project" value="InterPro"/>
</dbReference>
<dbReference type="Gene3D" id="1.10.287.370">
    <property type="match status" value="1"/>
</dbReference>
<protein>
    <submittedName>
        <fullName evidence="2">Prefoldin subunit 5</fullName>
    </submittedName>
</protein>
<dbReference type="GO" id="GO:0005737">
    <property type="term" value="C:cytoplasm"/>
    <property type="evidence" value="ECO:0007669"/>
    <property type="project" value="TreeGrafter"/>
</dbReference>
<evidence type="ECO:0000256" key="1">
    <source>
        <dbReference type="ARBA" id="ARBA00010048"/>
    </source>
</evidence>
<dbReference type="CDD" id="cd23157">
    <property type="entry name" value="Prefoldin_5"/>
    <property type="match status" value="1"/>
</dbReference>
<dbReference type="OrthoDB" id="10267474at2759"/>
<dbReference type="Proteomes" id="UP000095605">
    <property type="component" value="Unassembled WGS sequence"/>
</dbReference>
<dbReference type="GO" id="GO:1990113">
    <property type="term" value="P:RNA polymerase I assembly"/>
    <property type="evidence" value="ECO:0007669"/>
    <property type="project" value="TreeGrafter"/>
</dbReference>
<organism evidence="2 3">
    <name type="scientific">Hanseniaspora opuntiae</name>
    <dbReference type="NCBI Taxonomy" id="211096"/>
    <lineage>
        <taxon>Eukaryota</taxon>
        <taxon>Fungi</taxon>
        <taxon>Dikarya</taxon>
        <taxon>Ascomycota</taxon>
        <taxon>Saccharomycotina</taxon>
        <taxon>Saccharomycetes</taxon>
        <taxon>Saccharomycodales</taxon>
        <taxon>Saccharomycodaceae</taxon>
        <taxon>Hanseniaspora</taxon>
    </lineage>
</organism>
<dbReference type="PANTHER" id="PTHR12674:SF2">
    <property type="entry name" value="PREFOLDIN SUBUNIT 5"/>
    <property type="match status" value="1"/>
</dbReference>
<evidence type="ECO:0000313" key="3">
    <source>
        <dbReference type="Proteomes" id="UP000095605"/>
    </source>
</evidence>
<dbReference type="InterPro" id="IPR009053">
    <property type="entry name" value="Prefoldin"/>
</dbReference>
<dbReference type="InterPro" id="IPR004127">
    <property type="entry name" value="Prefoldin_subunit_alpha"/>
</dbReference>
<dbReference type="NCBIfam" id="TIGR00293">
    <property type="entry name" value="prefoldin subunit alpha"/>
    <property type="match status" value="1"/>
</dbReference>
<dbReference type="InterPro" id="IPR011599">
    <property type="entry name" value="PFD_alpha_archaea"/>
</dbReference>
<dbReference type="GO" id="GO:0006457">
    <property type="term" value="P:protein folding"/>
    <property type="evidence" value="ECO:0007669"/>
    <property type="project" value="InterPro"/>
</dbReference>
<dbReference type="GO" id="GO:1990114">
    <property type="term" value="P:RNA polymerase II core complex assembly"/>
    <property type="evidence" value="ECO:0007669"/>
    <property type="project" value="TreeGrafter"/>
</dbReference>
<keyword evidence="3" id="KW-1185">Reference proteome</keyword>
<accession>A0A1E5R6Q6</accession>